<dbReference type="InterPro" id="IPR001611">
    <property type="entry name" value="Leu-rich_rpt"/>
</dbReference>
<feature type="compositionally biased region" description="Basic and acidic residues" evidence="4">
    <location>
        <begin position="483"/>
        <end position="565"/>
    </location>
</feature>
<feature type="region of interest" description="Disordered" evidence="4">
    <location>
        <begin position="198"/>
        <end position="218"/>
    </location>
</feature>
<evidence type="ECO:0000313" key="6">
    <source>
        <dbReference type="Proteomes" id="UP001178507"/>
    </source>
</evidence>
<keyword evidence="2" id="KW-0963">Cytoplasm</keyword>
<feature type="compositionally biased region" description="Acidic residues" evidence="4">
    <location>
        <begin position="364"/>
        <end position="378"/>
    </location>
</feature>
<dbReference type="Gene3D" id="3.80.10.10">
    <property type="entry name" value="Ribonuclease Inhibitor"/>
    <property type="match status" value="1"/>
</dbReference>
<feature type="compositionally biased region" description="Basic and acidic residues" evidence="4">
    <location>
        <begin position="448"/>
        <end position="472"/>
    </location>
</feature>
<dbReference type="InterPro" id="IPR032675">
    <property type="entry name" value="LRR_dom_sf"/>
</dbReference>
<feature type="compositionally biased region" description="Basic residues" evidence="4">
    <location>
        <begin position="473"/>
        <end position="482"/>
    </location>
</feature>
<feature type="compositionally biased region" description="Low complexity" evidence="4">
    <location>
        <begin position="602"/>
        <end position="616"/>
    </location>
</feature>
<protein>
    <submittedName>
        <fullName evidence="5">Uncharacterized protein</fullName>
    </submittedName>
</protein>
<feature type="non-terminal residue" evidence="5">
    <location>
        <position position="1"/>
    </location>
</feature>
<reference evidence="5" key="1">
    <citation type="submission" date="2023-08" db="EMBL/GenBank/DDBJ databases">
        <authorList>
            <person name="Chen Y."/>
            <person name="Shah S."/>
            <person name="Dougan E. K."/>
            <person name="Thang M."/>
            <person name="Chan C."/>
        </authorList>
    </citation>
    <scope>NUCLEOTIDE SEQUENCE</scope>
</reference>
<organism evidence="5 6">
    <name type="scientific">Effrenium voratum</name>
    <dbReference type="NCBI Taxonomy" id="2562239"/>
    <lineage>
        <taxon>Eukaryota</taxon>
        <taxon>Sar</taxon>
        <taxon>Alveolata</taxon>
        <taxon>Dinophyceae</taxon>
        <taxon>Suessiales</taxon>
        <taxon>Symbiodiniaceae</taxon>
        <taxon>Effrenium</taxon>
    </lineage>
</organism>
<feature type="region of interest" description="Disordered" evidence="4">
    <location>
        <begin position="284"/>
        <end position="627"/>
    </location>
</feature>
<proteinExistence type="predicted"/>
<evidence type="ECO:0000313" key="5">
    <source>
        <dbReference type="EMBL" id="CAJ1377333.1"/>
    </source>
</evidence>
<dbReference type="AlphaFoldDB" id="A0AA36HXS5"/>
<dbReference type="Proteomes" id="UP001178507">
    <property type="component" value="Unassembled WGS sequence"/>
</dbReference>
<gene>
    <name evidence="5" type="ORF">EVOR1521_LOCUS6164</name>
</gene>
<dbReference type="Pfam" id="PF13516">
    <property type="entry name" value="LRR_6"/>
    <property type="match status" value="2"/>
</dbReference>
<dbReference type="PANTHER" id="PTHR24107:SF2">
    <property type="entry name" value="NLR FAMILY CARD DOMAIN CONTAINING 3"/>
    <property type="match status" value="1"/>
</dbReference>
<evidence type="ECO:0000256" key="4">
    <source>
        <dbReference type="SAM" id="MobiDB-lite"/>
    </source>
</evidence>
<comment type="caution">
    <text evidence="5">The sequence shown here is derived from an EMBL/GenBank/DDBJ whole genome shotgun (WGS) entry which is preliminary data.</text>
</comment>
<feature type="region of interest" description="Disordered" evidence="4">
    <location>
        <begin position="251"/>
        <end position="271"/>
    </location>
</feature>
<feature type="region of interest" description="Disordered" evidence="4">
    <location>
        <begin position="1"/>
        <end position="24"/>
    </location>
</feature>
<evidence type="ECO:0000256" key="3">
    <source>
        <dbReference type="ARBA" id="ARBA00023212"/>
    </source>
</evidence>
<dbReference type="InterPro" id="IPR052410">
    <property type="entry name" value="DRC5"/>
</dbReference>
<keyword evidence="3" id="KW-0206">Cytoskeleton</keyword>
<feature type="compositionally biased region" description="Low complexity" evidence="4">
    <location>
        <begin position="291"/>
        <end position="306"/>
    </location>
</feature>
<dbReference type="PANTHER" id="PTHR24107">
    <property type="entry name" value="YNEIN REGULATORY COMPLEX SUBUNIT 5"/>
    <property type="match status" value="1"/>
</dbReference>
<feature type="compositionally biased region" description="Acidic residues" evidence="4">
    <location>
        <begin position="338"/>
        <end position="356"/>
    </location>
</feature>
<dbReference type="EMBL" id="CAUJNA010000455">
    <property type="protein sequence ID" value="CAJ1377333.1"/>
    <property type="molecule type" value="Genomic_DNA"/>
</dbReference>
<feature type="compositionally biased region" description="Low complexity" evidence="4">
    <location>
        <begin position="577"/>
        <end position="587"/>
    </location>
</feature>
<name>A0AA36HXS5_9DINO</name>
<feature type="compositionally biased region" description="Basic and acidic residues" evidence="4">
    <location>
        <begin position="251"/>
        <end position="261"/>
    </location>
</feature>
<feature type="non-terminal residue" evidence="5">
    <location>
        <position position="627"/>
    </location>
</feature>
<dbReference type="GO" id="GO:0005856">
    <property type="term" value="C:cytoskeleton"/>
    <property type="evidence" value="ECO:0007669"/>
    <property type="project" value="UniProtKB-SubCell"/>
</dbReference>
<dbReference type="SUPFAM" id="SSF52047">
    <property type="entry name" value="RNI-like"/>
    <property type="match status" value="1"/>
</dbReference>
<keyword evidence="6" id="KW-1185">Reference proteome</keyword>
<evidence type="ECO:0000256" key="1">
    <source>
        <dbReference type="ARBA" id="ARBA00004245"/>
    </source>
</evidence>
<feature type="compositionally biased region" description="Basic and acidic residues" evidence="4">
    <location>
        <begin position="379"/>
        <end position="441"/>
    </location>
</feature>
<sequence>NLQKASGSNLRAKGTRSHGTEAMTKDKKLDYQGRAFSDGDLQELPLKDVVYPYEEVNFSQNQLSAEGLRKVLELCSRCENLRILKLYKNDITDDGAQALGRFVRCCETMEELHLSHNRFTERGVEVLVKAAEEARRHAKVPMWVRLEQNDVSNPEKVMADLQDRCSVCPRKNRNKCTNRVCIHNCKVHLPHFHFQRDEFGQANNDGPRKRKWQQPQDEDYDAWKDTDWREGRDDWFDGRPEAFRKVGPDWEDKTWDARPEPRPAGVKMSGGIFMRAMGAIVKKTDDEDGRPSPSVPSKPRVVPNNVASRTLSNLGVLERRKSKVQLTEAPKSFVKKEDEDEEDEDVNDDEVEEEDEGKAASEEKEVEEEEEMEEEDEEKAPPRGKDREAEDHRRVRGMHADREDRGRRRESPRRERREARDARGARDARDRGAPAGRDRRDQRRRHEGRRDERRQPDRADRDRRRREPERDRSRRRRSRSRRAREEPERRERQERREERQERREERRDERREDRKERREERREERPRRRDERAAAGERTEKLLETMQGTREKKRESKATKQEPDNKQAPAVPFVATRAKAAPRRPQAGAPPAPRPKVPARPAPVASKAKAKAAGAADNVSEYTYTEA</sequence>
<accession>A0AA36HXS5</accession>
<comment type="subcellular location">
    <subcellularLocation>
        <location evidence="1">Cytoplasm</location>
        <location evidence="1">Cytoskeleton</location>
    </subcellularLocation>
</comment>
<dbReference type="SMART" id="SM00368">
    <property type="entry name" value="LRR_RI"/>
    <property type="match status" value="2"/>
</dbReference>
<feature type="compositionally biased region" description="Pro residues" evidence="4">
    <location>
        <begin position="588"/>
        <end position="601"/>
    </location>
</feature>
<evidence type="ECO:0000256" key="2">
    <source>
        <dbReference type="ARBA" id="ARBA00022490"/>
    </source>
</evidence>